<sequence>MPSHTLDTGAISATSIHQMLACGLVCAGTPIDEVSISDETGRPRSGTQSLERAICLLRELASRNRAGWRLGELAARCEIDKGSAHRLLACLIRERLVEQRSSDRRYQLGPLLWELALSAPPRTAPPDVCRERLTAVARRFGGLAFLMLRSGNEYVCAMRAGHAELRAISVEAGTRRPLITSAGGVSILLALPEYDAQRIRANNIRQELSRCGDVRLRSLDQMYRRSQAFGYGVNLGDVVPGIHAVGVPVFSRPGKPVASLCLMTWSDSLPEARVDEACEALMAEAPAAVACCTAEVAA</sequence>
<evidence type="ECO:0000256" key="1">
    <source>
        <dbReference type="ARBA" id="ARBA00023015"/>
    </source>
</evidence>
<dbReference type="GO" id="GO:0003700">
    <property type="term" value="F:DNA-binding transcription factor activity"/>
    <property type="evidence" value="ECO:0007669"/>
    <property type="project" value="TreeGrafter"/>
</dbReference>
<evidence type="ECO:0000256" key="2">
    <source>
        <dbReference type="ARBA" id="ARBA00023125"/>
    </source>
</evidence>
<evidence type="ECO:0000259" key="5">
    <source>
        <dbReference type="PROSITE" id="PS51078"/>
    </source>
</evidence>
<dbReference type="PROSITE" id="PS51078">
    <property type="entry name" value="ICLR_ED"/>
    <property type="match status" value="1"/>
</dbReference>
<dbReference type="InterPro" id="IPR029016">
    <property type="entry name" value="GAF-like_dom_sf"/>
</dbReference>
<dbReference type="InterPro" id="IPR036390">
    <property type="entry name" value="WH_DNA-bd_sf"/>
</dbReference>
<dbReference type="InterPro" id="IPR014757">
    <property type="entry name" value="Tscrpt_reg_IclR_C"/>
</dbReference>
<protein>
    <submittedName>
        <fullName evidence="6">DNA-binding transcriptional regulator, IclR family</fullName>
    </submittedName>
</protein>
<dbReference type="RefSeq" id="WP_091999653.1">
    <property type="nucleotide sequence ID" value="NZ_FMYQ01000017.1"/>
</dbReference>
<evidence type="ECO:0000313" key="6">
    <source>
        <dbReference type="EMBL" id="SDD31758.1"/>
    </source>
</evidence>
<evidence type="ECO:0000313" key="7">
    <source>
        <dbReference type="Proteomes" id="UP000198908"/>
    </source>
</evidence>
<dbReference type="GO" id="GO:0045892">
    <property type="term" value="P:negative regulation of DNA-templated transcription"/>
    <property type="evidence" value="ECO:0007669"/>
    <property type="project" value="TreeGrafter"/>
</dbReference>
<feature type="domain" description="IclR-ED" evidence="5">
    <location>
        <begin position="111"/>
        <end position="298"/>
    </location>
</feature>
<keyword evidence="1" id="KW-0805">Transcription regulation</keyword>
<dbReference type="Gene3D" id="3.30.450.40">
    <property type="match status" value="1"/>
</dbReference>
<proteinExistence type="predicted"/>
<dbReference type="Proteomes" id="UP000198908">
    <property type="component" value="Unassembled WGS sequence"/>
</dbReference>
<dbReference type="STRING" id="416944.SAMN05421548_117133"/>
<name>A0A1G6TRN3_9BURK</name>
<keyword evidence="2 6" id="KW-0238">DNA-binding</keyword>
<dbReference type="Pfam" id="PF01614">
    <property type="entry name" value="IclR_C"/>
    <property type="match status" value="1"/>
</dbReference>
<dbReference type="InterPro" id="IPR005471">
    <property type="entry name" value="Tscrpt_reg_IclR_N"/>
</dbReference>
<reference evidence="7" key="1">
    <citation type="submission" date="2016-09" db="EMBL/GenBank/DDBJ databases">
        <authorList>
            <person name="Varghese N."/>
            <person name="Submissions S."/>
        </authorList>
    </citation>
    <scope>NUCLEOTIDE SEQUENCE [LARGE SCALE GENOMIC DNA]</scope>
    <source>
        <strain evidence="7">TNe-862</strain>
    </source>
</reference>
<dbReference type="Gene3D" id="1.10.10.10">
    <property type="entry name" value="Winged helix-like DNA-binding domain superfamily/Winged helix DNA-binding domain"/>
    <property type="match status" value="1"/>
</dbReference>
<dbReference type="SUPFAM" id="SSF55781">
    <property type="entry name" value="GAF domain-like"/>
    <property type="match status" value="1"/>
</dbReference>
<feature type="domain" description="HTH iclR-type" evidence="4">
    <location>
        <begin position="47"/>
        <end position="110"/>
    </location>
</feature>
<accession>A0A1G6TRN3</accession>
<keyword evidence="7" id="KW-1185">Reference proteome</keyword>
<dbReference type="PROSITE" id="PS51077">
    <property type="entry name" value="HTH_ICLR"/>
    <property type="match status" value="1"/>
</dbReference>
<dbReference type="SUPFAM" id="SSF46785">
    <property type="entry name" value="Winged helix' DNA-binding domain"/>
    <property type="match status" value="1"/>
</dbReference>
<dbReference type="GO" id="GO:0003677">
    <property type="term" value="F:DNA binding"/>
    <property type="evidence" value="ECO:0007669"/>
    <property type="project" value="UniProtKB-KW"/>
</dbReference>
<dbReference type="AlphaFoldDB" id="A0A1G6TRN3"/>
<gene>
    <name evidence="6" type="ORF">SAMN05421548_117133</name>
</gene>
<dbReference type="Pfam" id="PF09339">
    <property type="entry name" value="HTH_IclR"/>
    <property type="match status" value="1"/>
</dbReference>
<dbReference type="SMART" id="SM00346">
    <property type="entry name" value="HTH_ICLR"/>
    <property type="match status" value="1"/>
</dbReference>
<dbReference type="PANTHER" id="PTHR30136">
    <property type="entry name" value="HELIX-TURN-HELIX TRANSCRIPTIONAL REGULATOR, ICLR FAMILY"/>
    <property type="match status" value="1"/>
</dbReference>
<dbReference type="EMBL" id="FMYQ01000017">
    <property type="protein sequence ID" value="SDD31758.1"/>
    <property type="molecule type" value="Genomic_DNA"/>
</dbReference>
<dbReference type="InterPro" id="IPR036388">
    <property type="entry name" value="WH-like_DNA-bd_sf"/>
</dbReference>
<dbReference type="PANTHER" id="PTHR30136:SF39">
    <property type="entry name" value="TRANSCRIPTIONAL REGULATORY PROTEIN"/>
    <property type="match status" value="1"/>
</dbReference>
<dbReference type="InterPro" id="IPR050707">
    <property type="entry name" value="HTH_MetabolicPath_Reg"/>
</dbReference>
<organism evidence="6 7">
    <name type="scientific">Paraburkholderia lycopersici</name>
    <dbReference type="NCBI Taxonomy" id="416944"/>
    <lineage>
        <taxon>Bacteria</taxon>
        <taxon>Pseudomonadati</taxon>
        <taxon>Pseudomonadota</taxon>
        <taxon>Betaproteobacteria</taxon>
        <taxon>Burkholderiales</taxon>
        <taxon>Burkholderiaceae</taxon>
        <taxon>Paraburkholderia</taxon>
    </lineage>
</organism>
<keyword evidence="3" id="KW-0804">Transcription</keyword>
<evidence type="ECO:0000256" key="3">
    <source>
        <dbReference type="ARBA" id="ARBA00023163"/>
    </source>
</evidence>
<dbReference type="OrthoDB" id="9807558at2"/>
<evidence type="ECO:0000259" key="4">
    <source>
        <dbReference type="PROSITE" id="PS51077"/>
    </source>
</evidence>